<dbReference type="AlphaFoldDB" id="A0A0K2SIL9"/>
<organism evidence="2 3">
    <name type="scientific">Limnochorda pilosa</name>
    <dbReference type="NCBI Taxonomy" id="1555112"/>
    <lineage>
        <taxon>Bacteria</taxon>
        <taxon>Bacillati</taxon>
        <taxon>Bacillota</taxon>
        <taxon>Limnochordia</taxon>
        <taxon>Limnochordales</taxon>
        <taxon>Limnochordaceae</taxon>
        <taxon>Limnochorda</taxon>
    </lineage>
</organism>
<dbReference type="InterPro" id="IPR036249">
    <property type="entry name" value="Thioredoxin-like_sf"/>
</dbReference>
<dbReference type="RefSeq" id="WP_068135171.1">
    <property type="nucleotide sequence ID" value="NZ_AP014924.1"/>
</dbReference>
<name>A0A0K2SIL9_LIMPI</name>
<dbReference type="SUPFAM" id="SSF48208">
    <property type="entry name" value="Six-hairpin glycosidases"/>
    <property type="match status" value="1"/>
</dbReference>
<proteinExistence type="predicted"/>
<dbReference type="Gene3D" id="1.50.10.10">
    <property type="match status" value="2"/>
</dbReference>
<dbReference type="PANTHER" id="PTHR42899:SF1">
    <property type="entry name" value="SPERMATOGENESIS-ASSOCIATED PROTEIN 20"/>
    <property type="match status" value="1"/>
</dbReference>
<dbReference type="InterPro" id="IPR004879">
    <property type="entry name" value="Ssp411-like_TRX"/>
</dbReference>
<protein>
    <submittedName>
        <fullName evidence="2">Thioredoxin</fullName>
    </submittedName>
</protein>
<dbReference type="KEGG" id="lpil:LIP_1101"/>
<dbReference type="SUPFAM" id="SSF52833">
    <property type="entry name" value="Thioredoxin-like"/>
    <property type="match status" value="1"/>
</dbReference>
<dbReference type="InterPro" id="IPR024705">
    <property type="entry name" value="Ssp411"/>
</dbReference>
<evidence type="ECO:0000313" key="3">
    <source>
        <dbReference type="Proteomes" id="UP000065807"/>
    </source>
</evidence>
<keyword evidence="3" id="KW-1185">Reference proteome</keyword>
<evidence type="ECO:0000313" key="2">
    <source>
        <dbReference type="EMBL" id="BAS26958.1"/>
    </source>
</evidence>
<dbReference type="Proteomes" id="UP000065807">
    <property type="component" value="Chromosome"/>
</dbReference>
<evidence type="ECO:0000259" key="1">
    <source>
        <dbReference type="Pfam" id="PF03190"/>
    </source>
</evidence>
<dbReference type="PANTHER" id="PTHR42899">
    <property type="entry name" value="SPERMATOGENESIS-ASSOCIATED PROTEIN 20"/>
    <property type="match status" value="1"/>
</dbReference>
<dbReference type="EMBL" id="AP014924">
    <property type="protein sequence ID" value="BAS26958.1"/>
    <property type="molecule type" value="Genomic_DNA"/>
</dbReference>
<dbReference type="STRING" id="1555112.LIP_1101"/>
<dbReference type="GO" id="GO:0005975">
    <property type="term" value="P:carbohydrate metabolic process"/>
    <property type="evidence" value="ECO:0007669"/>
    <property type="project" value="InterPro"/>
</dbReference>
<dbReference type="InterPro" id="IPR008928">
    <property type="entry name" value="6-hairpin_glycosidase_sf"/>
</dbReference>
<sequence>MTEGQETRKTRQPNRLVHEQSPYLLQHAYNPVDWYPWGDEALARARAEDRPILLSIGYSACHWCHVMERECFEDPEIAGLMNRNLVCVKVDREERPDLDHVYQQAAQLLGAQGGWPLTVFLTPQCVPFYAGTYFPPAERFGMPAFPRVVETVCRIYREDRARVEQVVGQVQAGLRMLQDPVRAALAGRGDGVRPPGPGSARALVEHALRWLDEHADRQEGGFGSQPKFPNVPLIRLFLAEARYGQEGREDPHVRHALLTLDKILAGGIHDQLGGAFHRYSTDRRWRVPHFEKMLYDNAQIPLALLEAYQLTGEDRYRTGAERALEYLLQEMRHPEGGFYTSQDADAGGVEGGTFLWTPGEIRAVLDPDQARLAEACFGVTSRGDLEGRSVLHRALEPEEAARRFGLPAEEVARRLEEARRRLLEARGKRVQPERDDKVLAGWNGLAIVTFARAGAVLGEVRFVEAARQALDFVLRHLVRPDGGLLRSYRTHAAPIPGHLEDHAYLAWGCLELYQATFEPACLQAVRALAEAMVDRFWDAEGGGFFLSPPPEGNGSGDALVFRPKEATDQSLPAPAAAAGWALLALHSLMGEDRWRELAGRLLQLYRPQMAENPWGSGSLLLLLEVYESGWHEVTVAAPPGAGAGTLRPWLEAVHGPFAPDRLAAGTAPLRPIFGSTPAALPASWSKPLPEPLPVLEGKAPERGRVRGFLCRRFTCTPPLASPEELRQRLAGTA</sequence>
<dbReference type="Gene3D" id="3.40.30.10">
    <property type="entry name" value="Glutaredoxin"/>
    <property type="match status" value="1"/>
</dbReference>
<reference evidence="3" key="2">
    <citation type="journal article" date="2016" name="Int. J. Syst. Evol. Microbiol.">
        <title>Complete genome sequence and cell structure of Limnochorda pilosa, a Gram-negative spore-former within the phylum Firmicutes.</title>
        <authorList>
            <person name="Watanabe M."/>
            <person name="Kojima H."/>
            <person name="Fukui M."/>
        </authorList>
    </citation>
    <scope>NUCLEOTIDE SEQUENCE [LARGE SCALE GENOMIC DNA]</scope>
    <source>
        <strain evidence="3">HC45</strain>
    </source>
</reference>
<feature type="domain" description="Spermatogenesis-associated protein 20-like TRX" evidence="1">
    <location>
        <begin position="13"/>
        <end position="172"/>
    </location>
</feature>
<accession>A0A0K2SIL9</accession>
<dbReference type="PATRIC" id="fig|1555112.3.peg.1150"/>
<reference evidence="3" key="1">
    <citation type="submission" date="2015-07" db="EMBL/GenBank/DDBJ databases">
        <title>Complete genome sequence and phylogenetic analysis of Limnochorda pilosa.</title>
        <authorList>
            <person name="Watanabe M."/>
            <person name="Kojima H."/>
            <person name="Fukui M."/>
        </authorList>
    </citation>
    <scope>NUCLEOTIDE SEQUENCE [LARGE SCALE GENOMIC DNA]</scope>
    <source>
        <strain evidence="3">HC45</strain>
    </source>
</reference>
<dbReference type="CDD" id="cd02955">
    <property type="entry name" value="SSP411"/>
    <property type="match status" value="1"/>
</dbReference>
<dbReference type="InterPro" id="IPR012341">
    <property type="entry name" value="6hp_glycosidase-like_sf"/>
</dbReference>
<gene>
    <name evidence="2" type="ORF">LIP_1101</name>
</gene>
<dbReference type="Pfam" id="PF03190">
    <property type="entry name" value="Thioredox_DsbH"/>
    <property type="match status" value="1"/>
</dbReference>
<dbReference type="PIRSF" id="PIRSF006402">
    <property type="entry name" value="UCP006402_thioredoxin"/>
    <property type="match status" value="1"/>
</dbReference>
<dbReference type="OrthoDB" id="9762614at2"/>